<evidence type="ECO:0000256" key="5">
    <source>
        <dbReference type="ARBA" id="ARBA00023239"/>
    </source>
</evidence>
<sequence>MLRPDDYGAPLERAAHHARSWLAGVPERHVAPRTTADRLAEAFGGGLPEEGLDAAATVDLLAATAEPGLTAMASGRFYGFVIGGTLPAALAADWLVSAWDQNTGLRFATPSVAAAEEAAGRWVLELLGLPSSSDVGFTTGASMANFAGLAAARWRVLEQAGWDVNVRGLVGAPAVRVLVGAERHDTIDMALRFLGLGAPIPVASDRQGRIDPEALRGQLAAGEGPAIVCLQAGNLHSGAFDPFAEAIAAAREHAAWVHVDGAFGLWAAASSATRRLTTGVADADSWGTDAHKNLNVPYDCGIVACRDVVALRSALGMHGDYLMHDPHGDHGPGDPLEKVPELSRRARGVTVWAVLRSLGRAGVDALVAGLVAHAQELARRIGELPGAEVLNDVVFSQVSLAFGSDARTRAVADWLIEDGRVWMTASRWQGRAVLRISVANWSTDSADVEVSVAAVRDALAATEGL</sequence>
<organism evidence="7 8">
    <name type="scientific">Sinomonas flava</name>
    <dbReference type="NCBI Taxonomy" id="496857"/>
    <lineage>
        <taxon>Bacteria</taxon>
        <taxon>Bacillati</taxon>
        <taxon>Actinomycetota</taxon>
        <taxon>Actinomycetes</taxon>
        <taxon>Micrococcales</taxon>
        <taxon>Micrococcaceae</taxon>
        <taxon>Sinomonas</taxon>
    </lineage>
</organism>
<evidence type="ECO:0000256" key="6">
    <source>
        <dbReference type="RuleBase" id="RU000382"/>
    </source>
</evidence>
<dbReference type="PANTHER" id="PTHR11999">
    <property type="entry name" value="GROUP II PYRIDOXAL-5-PHOSPHATE DECARBOXYLASE"/>
    <property type="match status" value="1"/>
</dbReference>
<dbReference type="PANTHER" id="PTHR11999:SF70">
    <property type="entry name" value="MIP05841P"/>
    <property type="match status" value="1"/>
</dbReference>
<keyword evidence="7" id="KW-0808">Transferase</keyword>
<name>A0ABP5NMD7_9MICC</name>
<dbReference type="Gene3D" id="3.90.1150.10">
    <property type="entry name" value="Aspartate Aminotransferase, domain 1"/>
    <property type="match status" value="1"/>
</dbReference>
<protein>
    <submittedName>
        <fullName evidence="7">Aminotransferase class V-fold PLP-dependent enzyme</fullName>
    </submittedName>
</protein>
<evidence type="ECO:0000256" key="1">
    <source>
        <dbReference type="ARBA" id="ARBA00001933"/>
    </source>
</evidence>
<accession>A0ABP5NMD7</accession>
<keyword evidence="4 6" id="KW-0663">Pyridoxal phosphate</keyword>
<comment type="similarity">
    <text evidence="2 6">Belongs to the group II decarboxylase family.</text>
</comment>
<dbReference type="InterPro" id="IPR002129">
    <property type="entry name" value="PyrdxlP-dep_de-COase"/>
</dbReference>
<dbReference type="EMBL" id="BAAAQW010000005">
    <property type="protein sequence ID" value="GAA2200699.1"/>
    <property type="molecule type" value="Genomic_DNA"/>
</dbReference>
<dbReference type="GO" id="GO:0008483">
    <property type="term" value="F:transaminase activity"/>
    <property type="evidence" value="ECO:0007669"/>
    <property type="project" value="UniProtKB-KW"/>
</dbReference>
<dbReference type="InterPro" id="IPR010977">
    <property type="entry name" value="Aromatic_deC"/>
</dbReference>
<dbReference type="Proteomes" id="UP001500432">
    <property type="component" value="Unassembled WGS sequence"/>
</dbReference>
<reference evidence="8" key="1">
    <citation type="journal article" date="2019" name="Int. J. Syst. Evol. Microbiol.">
        <title>The Global Catalogue of Microorganisms (GCM) 10K type strain sequencing project: providing services to taxonomists for standard genome sequencing and annotation.</title>
        <authorList>
            <consortium name="The Broad Institute Genomics Platform"/>
            <consortium name="The Broad Institute Genome Sequencing Center for Infectious Disease"/>
            <person name="Wu L."/>
            <person name="Ma J."/>
        </authorList>
    </citation>
    <scope>NUCLEOTIDE SEQUENCE [LARGE SCALE GENOMIC DNA]</scope>
    <source>
        <strain evidence="8">JCM 16034</strain>
    </source>
</reference>
<evidence type="ECO:0000256" key="2">
    <source>
        <dbReference type="ARBA" id="ARBA00009533"/>
    </source>
</evidence>
<keyword evidence="3" id="KW-0210">Decarboxylase</keyword>
<evidence type="ECO:0000313" key="7">
    <source>
        <dbReference type="EMBL" id="GAA2200699.1"/>
    </source>
</evidence>
<dbReference type="Pfam" id="PF00282">
    <property type="entry name" value="Pyridoxal_deC"/>
    <property type="match status" value="1"/>
</dbReference>
<comment type="cofactor">
    <cofactor evidence="1 6">
        <name>pyridoxal 5'-phosphate</name>
        <dbReference type="ChEBI" id="CHEBI:597326"/>
    </cofactor>
</comment>
<dbReference type="RefSeq" id="WP_344299765.1">
    <property type="nucleotide sequence ID" value="NZ_BAAAQW010000005.1"/>
</dbReference>
<dbReference type="InterPro" id="IPR015421">
    <property type="entry name" value="PyrdxlP-dep_Trfase_major"/>
</dbReference>
<dbReference type="InterPro" id="IPR015424">
    <property type="entry name" value="PyrdxlP-dep_Trfase"/>
</dbReference>
<dbReference type="InterPro" id="IPR015422">
    <property type="entry name" value="PyrdxlP-dep_Trfase_small"/>
</dbReference>
<evidence type="ECO:0000256" key="3">
    <source>
        <dbReference type="ARBA" id="ARBA00022793"/>
    </source>
</evidence>
<evidence type="ECO:0000313" key="8">
    <source>
        <dbReference type="Proteomes" id="UP001500432"/>
    </source>
</evidence>
<comment type="caution">
    <text evidence="7">The sequence shown here is derived from an EMBL/GenBank/DDBJ whole genome shotgun (WGS) entry which is preliminary data.</text>
</comment>
<gene>
    <name evidence="7" type="ORF">GCM10009849_22270</name>
</gene>
<dbReference type="Gene3D" id="3.40.640.10">
    <property type="entry name" value="Type I PLP-dependent aspartate aminotransferase-like (Major domain)"/>
    <property type="match status" value="1"/>
</dbReference>
<keyword evidence="7" id="KW-0032">Aminotransferase</keyword>
<evidence type="ECO:0000256" key="4">
    <source>
        <dbReference type="ARBA" id="ARBA00022898"/>
    </source>
</evidence>
<dbReference type="SUPFAM" id="SSF53383">
    <property type="entry name" value="PLP-dependent transferases"/>
    <property type="match status" value="1"/>
</dbReference>
<proteinExistence type="inferred from homology"/>
<keyword evidence="5 6" id="KW-0456">Lyase</keyword>
<keyword evidence="8" id="KW-1185">Reference proteome</keyword>